<dbReference type="PROSITE" id="PS00626">
    <property type="entry name" value="RCC1_2"/>
    <property type="match status" value="1"/>
</dbReference>
<dbReference type="AlphaFoldDB" id="A0A9K3LWX8"/>
<dbReference type="GO" id="GO:0006751">
    <property type="term" value="P:glutathione catabolic process"/>
    <property type="evidence" value="ECO:0007669"/>
    <property type="project" value="InterPro"/>
</dbReference>
<feature type="region of interest" description="Disordered" evidence="4">
    <location>
        <begin position="225"/>
        <end position="268"/>
    </location>
</feature>
<comment type="caution">
    <text evidence="7">The sequence shown here is derived from an EMBL/GenBank/DDBJ whole genome shotgun (WGS) entry which is preliminary data.</text>
</comment>
<evidence type="ECO:0000256" key="1">
    <source>
        <dbReference type="ARBA" id="ARBA00022737"/>
    </source>
</evidence>
<feature type="repeat" description="RCC1" evidence="3">
    <location>
        <begin position="860"/>
        <end position="918"/>
    </location>
</feature>
<feature type="compositionally biased region" description="Low complexity" evidence="4">
    <location>
        <begin position="425"/>
        <end position="436"/>
    </location>
</feature>
<dbReference type="OrthoDB" id="1933483at2759"/>
<evidence type="ECO:0000256" key="5">
    <source>
        <dbReference type="SAM" id="Phobius"/>
    </source>
</evidence>
<feature type="repeat" description="RCC1" evidence="3">
    <location>
        <begin position="1114"/>
        <end position="1172"/>
    </location>
</feature>
<keyword evidence="1" id="KW-0677">Repeat</keyword>
<name>A0A9K3LWX8_9STRA</name>
<sequence>MKEYLQQQQQHNPQQVQDDVGQRIPLQQDYYNNLYDDILPEDNENILYYSQYSRSNHHHDTYSYDDFTTTKDDVVNTMPPWRQQQQQQQQESYNYWNNNHHHDSFSSRLWMGLYRTFFGGHSSSNNFHGNNNIAVATSSQSSSSSSSNWGILLALIIVCAFQWQSILWAVWYKIKQDGMLPSLIDGVFCIMDILRAYYQMTLEILRSIRHSLGMENRQWGLGVMGMATTTTPNPNHRPYQQQQQQPYHQDQQNNNNNNRNNGKNQQRRIPIGNTFVGNAGMLTTAGGGATSTFAGFFGQITGVTTLNNEPPPPLVILVPNHPTSNSLTGSHTDYQQNMIVQEVNDNDDDNVNYDYDHIYHQHGTGGEKTIATTTTSSSTTTSSWTNPIEPAFLHEEDYPPGWLVYHPHLGVVTKEEADAYDKVQNKNNNNNNNSNNGQQHHTVTNEQTKETTPLDRRNGDLSTKQQQEQSTKQQEPSTNQVSNSGQPPPQQQQQQQQQQVSNGDKDTPASSSSSSSSSSSNDPIWCPEQQIYIGGVVPGATNQQVQDMIQQAGGILRVFGYGSLCWNPGSPDTALGHASVQACKGHAPNYRRIWGQRSTDHRGVPSFPGVVCTLLNQNELRTIGRGQPSSTTTSQSTSSPSSSSSSTPFVEGMIYTVPPELVKQCLEELDFREKGGYAREILEVVEDESKQTVHALLYRGTLDNPAFSSKLANDLRYASAVMAVSNGPSGPNLVYLRQLYEFLQQAKLERERVLRNENNNNNNKDNKDNKYDDSDDTFALTETATALGRHSHLYFFCGAGSNQHGQLINYYKEDQDFPTLTESFVACIKDDTANDTNTIMSAPKHLYCGGGHSALLTKDDKLYLWGWNEHGQCGSIQHSHLPINDDDGSIPTPLLKPLSILVDSVALGFSHTLIIEKDTGRLYAFGDDSHGQVTGRQVVTVQGNTNVYVPTVPSIVSSNDRFLAVAAGLFHSAAITTEGELVTFGSGKKGQCLLQQEQNKWKPSDCKFVSVVCGRHHTAMLDDRGRIWTMGENKFGQLGRALREEILNGNSSSRQKAMQTPVPELVDGPLGKDQSLLKDDSAFLHRCVELTSGWSHLVARVEIQSIADSSSVSHAVFGWGRSDKGQLGTQEKSIISTPERIDTFLTSNSEGIERRVVSISCASDSTYFLVQSTTNSKEDYGIYSVGWNEHGNLGVGPKKKDATDEDDIFLPVQVPGLSRLVSPSTYTADASQRILLAAGGAHVLVMRV</sequence>
<proteinExistence type="predicted"/>
<reference evidence="7" key="2">
    <citation type="submission" date="2021-04" db="EMBL/GenBank/DDBJ databases">
        <authorList>
            <person name="Podell S."/>
        </authorList>
    </citation>
    <scope>NUCLEOTIDE SEQUENCE</scope>
    <source>
        <strain evidence="7">Hildebrandi</strain>
    </source>
</reference>
<evidence type="ECO:0000313" key="7">
    <source>
        <dbReference type="EMBL" id="KAG7369528.1"/>
    </source>
</evidence>
<feature type="compositionally biased region" description="Polar residues" evidence="4">
    <location>
        <begin position="437"/>
        <end position="446"/>
    </location>
</feature>
<keyword evidence="5" id="KW-0472">Membrane</keyword>
<dbReference type="InterPro" id="IPR058923">
    <property type="entry name" value="RCC1-like_dom"/>
</dbReference>
<dbReference type="InterPro" id="IPR006840">
    <property type="entry name" value="ChaC"/>
</dbReference>
<keyword evidence="2" id="KW-0456">Lyase</keyword>
<dbReference type="EMBL" id="JAGRRH010000005">
    <property type="protein sequence ID" value="KAG7369528.1"/>
    <property type="molecule type" value="Genomic_DNA"/>
</dbReference>
<dbReference type="Pfam" id="PF25390">
    <property type="entry name" value="WD40_RLD"/>
    <property type="match status" value="1"/>
</dbReference>
<evidence type="ECO:0000259" key="6">
    <source>
        <dbReference type="Pfam" id="PF25390"/>
    </source>
</evidence>
<feature type="repeat" description="RCC1" evidence="3">
    <location>
        <begin position="1180"/>
        <end position="1248"/>
    </location>
</feature>
<feature type="compositionally biased region" description="Low complexity" evidence="4">
    <location>
        <begin position="462"/>
        <end position="475"/>
    </location>
</feature>
<evidence type="ECO:0000256" key="4">
    <source>
        <dbReference type="SAM" id="MobiDB-lite"/>
    </source>
</evidence>
<feature type="region of interest" description="Disordered" evidence="4">
    <location>
        <begin position="423"/>
        <end position="525"/>
    </location>
</feature>
<feature type="compositionally biased region" description="Basic and acidic residues" evidence="4">
    <location>
        <begin position="447"/>
        <end position="459"/>
    </location>
</feature>
<dbReference type="InterPro" id="IPR000408">
    <property type="entry name" value="Reg_chr_condens"/>
</dbReference>
<accession>A0A9K3LWX8</accession>
<feature type="compositionally biased region" description="Low complexity" evidence="4">
    <location>
        <begin position="627"/>
        <end position="648"/>
    </location>
</feature>
<keyword evidence="5" id="KW-1133">Transmembrane helix</keyword>
<feature type="region of interest" description="Disordered" evidence="4">
    <location>
        <begin position="753"/>
        <end position="773"/>
    </location>
</feature>
<dbReference type="Pfam" id="PF04752">
    <property type="entry name" value="ChaC"/>
    <property type="match status" value="1"/>
</dbReference>
<dbReference type="PANTHER" id="PTHR22870:SF445">
    <property type="match status" value="1"/>
</dbReference>
<dbReference type="PROSITE" id="PS50012">
    <property type="entry name" value="RCC1_3"/>
    <property type="match status" value="5"/>
</dbReference>
<feature type="compositionally biased region" description="Low complexity" evidence="4">
    <location>
        <begin position="232"/>
        <end position="268"/>
    </location>
</feature>
<gene>
    <name evidence="7" type="ORF">IV203_027274</name>
</gene>
<organism evidence="7 8">
    <name type="scientific">Nitzschia inconspicua</name>
    <dbReference type="NCBI Taxonomy" id="303405"/>
    <lineage>
        <taxon>Eukaryota</taxon>
        <taxon>Sar</taxon>
        <taxon>Stramenopiles</taxon>
        <taxon>Ochrophyta</taxon>
        <taxon>Bacillariophyta</taxon>
        <taxon>Bacillariophyceae</taxon>
        <taxon>Bacillariophycidae</taxon>
        <taxon>Bacillariales</taxon>
        <taxon>Bacillariaceae</taxon>
        <taxon>Nitzschia</taxon>
    </lineage>
</organism>
<reference evidence="7" key="1">
    <citation type="journal article" date="2021" name="Sci. Rep.">
        <title>Diploid genomic architecture of Nitzschia inconspicua, an elite biomass production diatom.</title>
        <authorList>
            <person name="Oliver A."/>
            <person name="Podell S."/>
            <person name="Pinowska A."/>
            <person name="Traller J.C."/>
            <person name="Smith S.R."/>
            <person name="McClure R."/>
            <person name="Beliaev A."/>
            <person name="Bohutskyi P."/>
            <person name="Hill E.A."/>
            <person name="Rabines A."/>
            <person name="Zheng H."/>
            <person name="Allen L.Z."/>
            <person name="Kuo A."/>
            <person name="Grigoriev I.V."/>
            <person name="Allen A.E."/>
            <person name="Hazlebeck D."/>
            <person name="Allen E.E."/>
        </authorList>
    </citation>
    <scope>NUCLEOTIDE SEQUENCE</scope>
    <source>
        <strain evidence="7">Hildebrandi</strain>
    </source>
</reference>
<feature type="region of interest" description="Disordered" evidence="4">
    <location>
        <begin position="622"/>
        <end position="649"/>
    </location>
</feature>
<feature type="compositionally biased region" description="Low complexity" evidence="4">
    <location>
        <begin position="510"/>
        <end position="520"/>
    </location>
</feature>
<feature type="domain" description="RCC1-like" evidence="6">
    <location>
        <begin position="799"/>
        <end position="1244"/>
    </location>
</feature>
<dbReference type="GO" id="GO:0061928">
    <property type="term" value="F:glutathione specific gamma-glutamylcyclotransferase activity"/>
    <property type="evidence" value="ECO:0007669"/>
    <property type="project" value="InterPro"/>
</dbReference>
<evidence type="ECO:0000256" key="2">
    <source>
        <dbReference type="ARBA" id="ARBA00023239"/>
    </source>
</evidence>
<evidence type="ECO:0000313" key="8">
    <source>
        <dbReference type="Proteomes" id="UP000693970"/>
    </source>
</evidence>
<evidence type="ECO:0000256" key="3">
    <source>
        <dbReference type="PROSITE-ProRule" id="PRU00235"/>
    </source>
</evidence>
<dbReference type="CDD" id="cd06661">
    <property type="entry name" value="GGCT_like"/>
    <property type="match status" value="1"/>
</dbReference>
<keyword evidence="5" id="KW-0812">Transmembrane</keyword>
<feature type="repeat" description="RCC1" evidence="3">
    <location>
        <begin position="920"/>
        <end position="978"/>
    </location>
</feature>
<dbReference type="InterPro" id="IPR013024">
    <property type="entry name" value="GGCT-like"/>
</dbReference>
<keyword evidence="8" id="KW-1185">Reference proteome</keyword>
<feature type="compositionally biased region" description="Polar residues" evidence="4">
    <location>
        <begin position="476"/>
        <end position="485"/>
    </location>
</feature>
<feature type="repeat" description="RCC1" evidence="3">
    <location>
        <begin position="979"/>
        <end position="1024"/>
    </location>
</feature>
<dbReference type="Proteomes" id="UP000693970">
    <property type="component" value="Unassembled WGS sequence"/>
</dbReference>
<dbReference type="InterPro" id="IPR051210">
    <property type="entry name" value="Ub_ligase/GEF_domain"/>
</dbReference>
<protein>
    <submittedName>
        <fullName evidence="7">Regulator of chromosome condensation RCC1 repeat protein</fullName>
    </submittedName>
</protein>
<feature type="transmembrane region" description="Helical" evidence="5">
    <location>
        <begin position="149"/>
        <end position="171"/>
    </location>
</feature>
<dbReference type="PANTHER" id="PTHR22870">
    <property type="entry name" value="REGULATOR OF CHROMOSOME CONDENSATION"/>
    <property type="match status" value="1"/>
</dbReference>